<accession>A0AA35YF93</accession>
<dbReference type="Proteomes" id="UP001177003">
    <property type="component" value="Chromosome 2"/>
</dbReference>
<evidence type="ECO:0000313" key="2">
    <source>
        <dbReference type="EMBL" id="CAI9272866.1"/>
    </source>
</evidence>
<name>A0AA35YF93_LACSI</name>
<proteinExistence type="predicted"/>
<protein>
    <submittedName>
        <fullName evidence="2">Uncharacterized protein</fullName>
    </submittedName>
</protein>
<organism evidence="2 3">
    <name type="scientific">Lactuca saligna</name>
    <name type="common">Willowleaf lettuce</name>
    <dbReference type="NCBI Taxonomy" id="75948"/>
    <lineage>
        <taxon>Eukaryota</taxon>
        <taxon>Viridiplantae</taxon>
        <taxon>Streptophyta</taxon>
        <taxon>Embryophyta</taxon>
        <taxon>Tracheophyta</taxon>
        <taxon>Spermatophyta</taxon>
        <taxon>Magnoliopsida</taxon>
        <taxon>eudicotyledons</taxon>
        <taxon>Gunneridae</taxon>
        <taxon>Pentapetalae</taxon>
        <taxon>asterids</taxon>
        <taxon>campanulids</taxon>
        <taxon>Asterales</taxon>
        <taxon>Asteraceae</taxon>
        <taxon>Cichorioideae</taxon>
        <taxon>Cichorieae</taxon>
        <taxon>Lactucinae</taxon>
        <taxon>Lactuca</taxon>
    </lineage>
</organism>
<evidence type="ECO:0000313" key="3">
    <source>
        <dbReference type="Proteomes" id="UP001177003"/>
    </source>
</evidence>
<keyword evidence="3" id="KW-1185">Reference proteome</keyword>
<evidence type="ECO:0000256" key="1">
    <source>
        <dbReference type="SAM" id="MobiDB-lite"/>
    </source>
</evidence>
<dbReference type="EMBL" id="OX465078">
    <property type="protein sequence ID" value="CAI9272866.1"/>
    <property type="molecule type" value="Genomic_DNA"/>
</dbReference>
<dbReference type="AlphaFoldDB" id="A0AA35YF93"/>
<reference evidence="2" key="1">
    <citation type="submission" date="2023-04" db="EMBL/GenBank/DDBJ databases">
        <authorList>
            <person name="Vijverberg K."/>
            <person name="Xiong W."/>
            <person name="Schranz E."/>
        </authorList>
    </citation>
    <scope>NUCLEOTIDE SEQUENCE</scope>
</reference>
<sequence length="214" mass="24525">MARQVALSVGLCNKQSTQAGEASPIARMQTLEGPEATLQVTTVVRHQSTVAGNFVSDERANSQGKTTEEVEFDEFETFKSFRVMRKLQSEKRLQKEWDRVSVHTDQTEDYNKEENESYPHGKRSSKNEKDVDRLPDAENAYRKQDKLPEVIEAKQYNQAFKSLNFRSPFTNDINETPIPKGLKWTRVPPYDDTGDPDNHVCNTPKLKTKNFIVN</sequence>
<gene>
    <name evidence="2" type="ORF">LSALG_LOCUS13042</name>
</gene>
<feature type="region of interest" description="Disordered" evidence="1">
    <location>
        <begin position="104"/>
        <end position="146"/>
    </location>
</feature>